<gene>
    <name evidence="1" type="ORF">T12_3475</name>
</gene>
<keyword evidence="2" id="KW-1185">Reference proteome</keyword>
<organism evidence="1 2">
    <name type="scientific">Trichinella patagoniensis</name>
    <dbReference type="NCBI Taxonomy" id="990121"/>
    <lineage>
        <taxon>Eukaryota</taxon>
        <taxon>Metazoa</taxon>
        <taxon>Ecdysozoa</taxon>
        <taxon>Nematoda</taxon>
        <taxon>Enoplea</taxon>
        <taxon>Dorylaimia</taxon>
        <taxon>Trichinellida</taxon>
        <taxon>Trichinellidae</taxon>
        <taxon>Trichinella</taxon>
    </lineage>
</organism>
<evidence type="ECO:0000313" key="1">
    <source>
        <dbReference type="EMBL" id="KRX61353.1"/>
    </source>
</evidence>
<dbReference type="Proteomes" id="UP000054783">
    <property type="component" value="Unassembled WGS sequence"/>
</dbReference>
<sequence length="34" mass="3823">MIKQFSSDTHLHTVAIETGKVKPHAQRTAYLANE</sequence>
<accession>A0A0V0VCW0</accession>
<evidence type="ECO:0000313" key="2">
    <source>
        <dbReference type="Proteomes" id="UP000054783"/>
    </source>
</evidence>
<name>A0A0V0VCW0_9BILA</name>
<comment type="caution">
    <text evidence="1">The sequence shown here is derived from an EMBL/GenBank/DDBJ whole genome shotgun (WGS) entry which is preliminary data.</text>
</comment>
<dbReference type="EMBL" id="JYDQ01006131">
    <property type="protein sequence ID" value="KRX61353.1"/>
    <property type="molecule type" value="Genomic_DNA"/>
</dbReference>
<dbReference type="AlphaFoldDB" id="A0A0V0VCW0"/>
<protein>
    <submittedName>
        <fullName evidence="1">Uncharacterized protein</fullName>
    </submittedName>
</protein>
<reference evidence="1 2" key="1">
    <citation type="submission" date="2015-01" db="EMBL/GenBank/DDBJ databases">
        <title>Evolution of Trichinella species and genotypes.</title>
        <authorList>
            <person name="Korhonen P.K."/>
            <person name="Edoardo P."/>
            <person name="Giuseppe L.R."/>
            <person name="Gasser R.B."/>
        </authorList>
    </citation>
    <scope>NUCLEOTIDE SEQUENCE [LARGE SCALE GENOMIC DNA]</scope>
    <source>
        <strain evidence="1">ISS2496</strain>
    </source>
</reference>
<proteinExistence type="predicted"/>